<feature type="domain" description="DUF1559" evidence="2">
    <location>
        <begin position="33"/>
        <end position="299"/>
    </location>
</feature>
<protein>
    <recommendedName>
        <fullName evidence="2">DUF1559 domain-containing protein</fullName>
    </recommendedName>
</protein>
<dbReference type="Pfam" id="PF07963">
    <property type="entry name" value="N_methyl"/>
    <property type="match status" value="1"/>
</dbReference>
<evidence type="ECO:0000256" key="1">
    <source>
        <dbReference type="SAM" id="Phobius"/>
    </source>
</evidence>
<dbReference type="InterPro" id="IPR011453">
    <property type="entry name" value="DUF1559"/>
</dbReference>
<gene>
    <name evidence="3" type="ORF">Pla8534_30630</name>
</gene>
<reference evidence="3 4" key="1">
    <citation type="submission" date="2019-02" db="EMBL/GenBank/DDBJ databases">
        <title>Deep-cultivation of Planctomycetes and their phenomic and genomic characterization uncovers novel biology.</title>
        <authorList>
            <person name="Wiegand S."/>
            <person name="Jogler M."/>
            <person name="Boedeker C."/>
            <person name="Pinto D."/>
            <person name="Vollmers J."/>
            <person name="Rivas-Marin E."/>
            <person name="Kohn T."/>
            <person name="Peeters S.H."/>
            <person name="Heuer A."/>
            <person name="Rast P."/>
            <person name="Oberbeckmann S."/>
            <person name="Bunk B."/>
            <person name="Jeske O."/>
            <person name="Meyerdierks A."/>
            <person name="Storesund J.E."/>
            <person name="Kallscheuer N."/>
            <person name="Luecker S."/>
            <person name="Lage O.M."/>
            <person name="Pohl T."/>
            <person name="Merkel B.J."/>
            <person name="Hornburger P."/>
            <person name="Mueller R.-W."/>
            <person name="Bruemmer F."/>
            <person name="Labrenz M."/>
            <person name="Spormann A.M."/>
            <person name="Op den Camp H."/>
            <person name="Overmann J."/>
            <person name="Amann R."/>
            <person name="Jetten M.S.M."/>
            <person name="Mascher T."/>
            <person name="Medema M.H."/>
            <person name="Devos D.P."/>
            <person name="Kaster A.-K."/>
            <person name="Ovreas L."/>
            <person name="Rohde M."/>
            <person name="Galperin M.Y."/>
            <person name="Jogler C."/>
        </authorList>
    </citation>
    <scope>NUCLEOTIDE SEQUENCE [LARGE SCALE GENOMIC DNA]</scope>
    <source>
        <strain evidence="3 4">Pla85_3_4</strain>
    </source>
</reference>
<dbReference type="PANTHER" id="PTHR30093:SF2">
    <property type="entry name" value="TYPE II SECRETION SYSTEM PROTEIN H"/>
    <property type="match status" value="1"/>
</dbReference>
<dbReference type="KEGG" id="lcre:Pla8534_30630"/>
<dbReference type="Proteomes" id="UP000317648">
    <property type="component" value="Chromosome"/>
</dbReference>
<sequence length="318" mass="34371">MSQSRRQAFTLVELLVVIAIIGVLVALLLPAVQMAREAARRADCKSRMKQIGIALHGYLDNQKGFPPGFSCRYTIPTSITSSPGWAVHCLPFVEETALYRNLQTYLTVSYPNIVGVYWSGTEKAWLNLKPFTCPSDTKAKDRAYLTGTYQAGRASYVGNWGPSLVAPTATTSPFDSLSTVAGGVMYKDSGNSVEHITDGTSSTFLIGERQNKYILTTATVPVEAEYSGGDTFWAGAGNRDASSGTNIDTTGGALAPHNLAFAWYGPNRDYRGGFSSNHPGGAQFVMCDGSNQFISSQINTLVYKRLAQRNDGYPTQAP</sequence>
<evidence type="ECO:0000313" key="4">
    <source>
        <dbReference type="Proteomes" id="UP000317648"/>
    </source>
</evidence>
<keyword evidence="1" id="KW-0472">Membrane</keyword>
<dbReference type="SUPFAM" id="SSF54523">
    <property type="entry name" value="Pili subunits"/>
    <property type="match status" value="1"/>
</dbReference>
<dbReference type="NCBIfam" id="TIGR04294">
    <property type="entry name" value="pre_pil_HX9DG"/>
    <property type="match status" value="1"/>
</dbReference>
<dbReference type="Pfam" id="PF07596">
    <property type="entry name" value="SBP_bac_10"/>
    <property type="match status" value="1"/>
</dbReference>
<dbReference type="RefSeq" id="WP_145059501.1">
    <property type="nucleotide sequence ID" value="NZ_CP036433.1"/>
</dbReference>
<dbReference type="AlphaFoldDB" id="A0A518DTU9"/>
<organism evidence="3 4">
    <name type="scientific">Lignipirellula cremea</name>
    <dbReference type="NCBI Taxonomy" id="2528010"/>
    <lineage>
        <taxon>Bacteria</taxon>
        <taxon>Pseudomonadati</taxon>
        <taxon>Planctomycetota</taxon>
        <taxon>Planctomycetia</taxon>
        <taxon>Pirellulales</taxon>
        <taxon>Pirellulaceae</taxon>
        <taxon>Lignipirellula</taxon>
    </lineage>
</organism>
<keyword evidence="1" id="KW-0812">Transmembrane</keyword>
<keyword evidence="4" id="KW-1185">Reference proteome</keyword>
<feature type="transmembrane region" description="Helical" evidence="1">
    <location>
        <begin position="12"/>
        <end position="32"/>
    </location>
</feature>
<proteinExistence type="predicted"/>
<accession>A0A518DTU9</accession>
<dbReference type="NCBIfam" id="TIGR02532">
    <property type="entry name" value="IV_pilin_GFxxxE"/>
    <property type="match status" value="1"/>
</dbReference>
<name>A0A518DTU9_9BACT</name>
<evidence type="ECO:0000259" key="2">
    <source>
        <dbReference type="Pfam" id="PF07596"/>
    </source>
</evidence>
<evidence type="ECO:0000313" key="3">
    <source>
        <dbReference type="EMBL" id="QDU95248.1"/>
    </source>
</evidence>
<dbReference type="EMBL" id="CP036433">
    <property type="protein sequence ID" value="QDU95248.1"/>
    <property type="molecule type" value="Genomic_DNA"/>
</dbReference>
<dbReference type="PANTHER" id="PTHR30093">
    <property type="entry name" value="GENERAL SECRETION PATHWAY PROTEIN G"/>
    <property type="match status" value="1"/>
</dbReference>
<dbReference type="InterPro" id="IPR027558">
    <property type="entry name" value="Pre_pil_HX9DG_C"/>
</dbReference>
<dbReference type="Gene3D" id="3.30.700.10">
    <property type="entry name" value="Glycoprotein, Type 4 Pilin"/>
    <property type="match status" value="1"/>
</dbReference>
<dbReference type="InterPro" id="IPR012902">
    <property type="entry name" value="N_methyl_site"/>
</dbReference>
<dbReference type="InterPro" id="IPR045584">
    <property type="entry name" value="Pilin-like"/>
</dbReference>
<dbReference type="OrthoDB" id="255848at2"/>
<keyword evidence="1" id="KW-1133">Transmembrane helix</keyword>